<reference evidence="3" key="1">
    <citation type="submission" date="2021-09" db="EMBL/GenBank/DDBJ databases">
        <authorList>
            <consortium name="AG Swart"/>
            <person name="Singh M."/>
            <person name="Singh A."/>
            <person name="Seah K."/>
            <person name="Emmerich C."/>
        </authorList>
    </citation>
    <scope>NUCLEOTIDE SEQUENCE</scope>
    <source>
        <strain evidence="3">ATCC30299</strain>
    </source>
</reference>
<dbReference type="Pfam" id="PF25757">
    <property type="entry name" value="TPR_DNAAF5"/>
    <property type="match status" value="3"/>
</dbReference>
<proteinExistence type="predicted"/>
<sequence length="444" mass="51145">MSSKIPPYVIQEILPELIKPILHCFADSKEKCREIAIEILSSLIGRCVEPDEFLAYIFPVLVERLDAYDIEGIQNLPEVMRPNPSQRPQVVKSPKEPSEELRILLAKFIQVITEKTSVRSLSPYVQELTSVIRILCMDPNNGEVIITSCKTMEFLAAKAKELLFHYSEPLARSLYTAIVHKSWKVRCASLEALRVVMYIGVFKYNATIVEGLIGFRDPNVVPIKDFYEPSAKLNYLAMLINDRSAHVRETFLNVISDWLLNLPDKYDLETRLIPYLLSGLFDPIPGIRENTFAQIEAIGQKYEEEKEKEIREIRQLGFQEPWTCDGIMTYLPLPEPFAKRPRLGARLYFRQYVRRYLNAIFAELGDWIASSRLYSSNLLVCLIIFTEDYITQHLDKFLSCIYKALIMNSNPKVIENLQTAIKLVGRYVNTDSYMPQVLAALMVR</sequence>
<dbReference type="Gene3D" id="1.25.10.10">
    <property type="entry name" value="Leucine-rich Repeat Variant"/>
    <property type="match status" value="2"/>
</dbReference>
<accession>A0AAU9IHS0</accession>
<organism evidence="3 4">
    <name type="scientific">Blepharisma stoltei</name>
    <dbReference type="NCBI Taxonomy" id="1481888"/>
    <lineage>
        <taxon>Eukaryota</taxon>
        <taxon>Sar</taxon>
        <taxon>Alveolata</taxon>
        <taxon>Ciliophora</taxon>
        <taxon>Postciliodesmatophora</taxon>
        <taxon>Heterotrichea</taxon>
        <taxon>Heterotrichida</taxon>
        <taxon>Blepharismidae</taxon>
        <taxon>Blepharisma</taxon>
    </lineage>
</organism>
<dbReference type="InterPro" id="IPR016024">
    <property type="entry name" value="ARM-type_fold"/>
</dbReference>
<dbReference type="Proteomes" id="UP001162131">
    <property type="component" value="Unassembled WGS sequence"/>
</dbReference>
<evidence type="ECO:0000313" key="4">
    <source>
        <dbReference type="Proteomes" id="UP001162131"/>
    </source>
</evidence>
<dbReference type="PANTHER" id="PTHR16216">
    <property type="entry name" value="DYNEIN ASSEMBLY FACTOR 5, AXONEMAL"/>
    <property type="match status" value="1"/>
</dbReference>
<dbReference type="InterPro" id="IPR011989">
    <property type="entry name" value="ARM-like"/>
</dbReference>
<feature type="domain" description="Dynein axonemal assembly factor 5 TPR repeats" evidence="2">
    <location>
        <begin position="7"/>
        <end position="70"/>
    </location>
</feature>
<feature type="domain" description="Dynein axonemal assembly factor 5 TPR repeats" evidence="2">
    <location>
        <begin position="94"/>
        <end position="204"/>
    </location>
</feature>
<dbReference type="Pfam" id="PF24573">
    <property type="entry name" value="HEAT_DAAF5"/>
    <property type="match status" value="1"/>
</dbReference>
<evidence type="ECO:0000313" key="3">
    <source>
        <dbReference type="EMBL" id="CAG9313032.1"/>
    </source>
</evidence>
<evidence type="ECO:0000259" key="1">
    <source>
        <dbReference type="Pfam" id="PF24573"/>
    </source>
</evidence>
<feature type="domain" description="Dynein axonemal assembly factor 5 HEAT-repeat" evidence="1">
    <location>
        <begin position="338"/>
        <end position="441"/>
    </location>
</feature>
<dbReference type="PANTHER" id="PTHR16216:SF2">
    <property type="entry name" value="DYNEIN AXONEMAL ASSEMBLY FACTOR 5"/>
    <property type="match status" value="1"/>
</dbReference>
<dbReference type="InterPro" id="IPR056497">
    <property type="entry name" value="HEAT_DAAF5"/>
</dbReference>
<comment type="caution">
    <text evidence="3">The sequence shown here is derived from an EMBL/GenBank/DDBJ whole genome shotgun (WGS) entry which is preliminary data.</text>
</comment>
<name>A0AAU9IHS0_9CILI</name>
<dbReference type="AlphaFoldDB" id="A0AAU9IHS0"/>
<feature type="domain" description="Dynein axonemal assembly factor 5 TPR repeats" evidence="2">
    <location>
        <begin position="235"/>
        <end position="312"/>
    </location>
</feature>
<keyword evidence="4" id="KW-1185">Reference proteome</keyword>
<evidence type="ECO:0000259" key="2">
    <source>
        <dbReference type="Pfam" id="PF25757"/>
    </source>
</evidence>
<gene>
    <name evidence="3" type="ORF">BSTOLATCC_MIC7817</name>
</gene>
<dbReference type="InterPro" id="IPR057978">
    <property type="entry name" value="TPR_DAAF5"/>
</dbReference>
<dbReference type="EMBL" id="CAJZBQ010000009">
    <property type="protein sequence ID" value="CAG9313032.1"/>
    <property type="molecule type" value="Genomic_DNA"/>
</dbReference>
<dbReference type="InterPro" id="IPR052623">
    <property type="entry name" value="DAAF5"/>
</dbReference>
<protein>
    <submittedName>
        <fullName evidence="3">Uncharacterized protein</fullName>
    </submittedName>
</protein>
<dbReference type="SUPFAM" id="SSF48371">
    <property type="entry name" value="ARM repeat"/>
    <property type="match status" value="1"/>
</dbReference>